<dbReference type="Proteomes" id="UP001151760">
    <property type="component" value="Unassembled WGS sequence"/>
</dbReference>
<feature type="domain" description="Integrase catalytic" evidence="1">
    <location>
        <begin position="1"/>
        <end position="157"/>
    </location>
</feature>
<dbReference type="Pfam" id="PF00665">
    <property type="entry name" value="rve"/>
    <property type="match status" value="1"/>
</dbReference>
<keyword evidence="2" id="KW-0548">Nucleotidyltransferase</keyword>
<evidence type="ECO:0000259" key="1">
    <source>
        <dbReference type="PROSITE" id="PS50994"/>
    </source>
</evidence>
<dbReference type="InterPro" id="IPR036397">
    <property type="entry name" value="RNaseH_sf"/>
</dbReference>
<reference evidence="2" key="1">
    <citation type="journal article" date="2022" name="Int. J. Mol. Sci.">
        <title>Draft Genome of Tanacetum Coccineum: Genomic Comparison of Closely Related Tanacetum-Family Plants.</title>
        <authorList>
            <person name="Yamashiro T."/>
            <person name="Shiraishi A."/>
            <person name="Nakayama K."/>
            <person name="Satake H."/>
        </authorList>
    </citation>
    <scope>NUCLEOTIDE SEQUENCE</scope>
</reference>
<keyword evidence="2" id="KW-0695">RNA-directed DNA polymerase</keyword>
<reference evidence="2" key="2">
    <citation type="submission" date="2022-01" db="EMBL/GenBank/DDBJ databases">
        <authorList>
            <person name="Yamashiro T."/>
            <person name="Shiraishi A."/>
            <person name="Satake H."/>
            <person name="Nakayama K."/>
        </authorList>
    </citation>
    <scope>NUCLEOTIDE SEQUENCE</scope>
</reference>
<dbReference type="InterPro" id="IPR052160">
    <property type="entry name" value="Gypsy_RT_Integrase-like"/>
</dbReference>
<proteinExistence type="predicted"/>
<keyword evidence="2" id="KW-0808">Transferase</keyword>
<evidence type="ECO:0000313" key="3">
    <source>
        <dbReference type="Proteomes" id="UP001151760"/>
    </source>
</evidence>
<organism evidence="2 3">
    <name type="scientific">Tanacetum coccineum</name>
    <dbReference type="NCBI Taxonomy" id="301880"/>
    <lineage>
        <taxon>Eukaryota</taxon>
        <taxon>Viridiplantae</taxon>
        <taxon>Streptophyta</taxon>
        <taxon>Embryophyta</taxon>
        <taxon>Tracheophyta</taxon>
        <taxon>Spermatophyta</taxon>
        <taxon>Magnoliopsida</taxon>
        <taxon>eudicotyledons</taxon>
        <taxon>Gunneridae</taxon>
        <taxon>Pentapetalae</taxon>
        <taxon>asterids</taxon>
        <taxon>campanulids</taxon>
        <taxon>Asterales</taxon>
        <taxon>Asteraceae</taxon>
        <taxon>Asteroideae</taxon>
        <taxon>Anthemideae</taxon>
        <taxon>Anthemidinae</taxon>
        <taxon>Tanacetum</taxon>
    </lineage>
</organism>
<sequence length="207" mass="23631">MVPFPTSYGNNYILVAIDYVSKWADAQALPTNDGSVVVKFLKRLFSRFGFPKALISDRGGQFCNHQLEKALQHYGVTHRLSNAYHPQTSGQVENINLALKRILEKIVGSNLKNWSDKLDDALWAFRTTFKMPIGSTSFRMVYGKACHLPVEVEHKAFLALKMCNMDLSEASVERNNQLIELEELRLQAYETSKTYKERIKMAKKTLP</sequence>
<dbReference type="PROSITE" id="PS50994">
    <property type="entry name" value="INTEGRASE"/>
    <property type="match status" value="1"/>
</dbReference>
<dbReference type="EMBL" id="BQNB010011144">
    <property type="protein sequence ID" value="GJS86750.1"/>
    <property type="molecule type" value="Genomic_DNA"/>
</dbReference>
<accession>A0ABQ4ZAA1</accession>
<name>A0ABQ4ZAA1_9ASTR</name>
<dbReference type="InterPro" id="IPR001584">
    <property type="entry name" value="Integrase_cat-core"/>
</dbReference>
<dbReference type="SUPFAM" id="SSF53098">
    <property type="entry name" value="Ribonuclease H-like"/>
    <property type="match status" value="1"/>
</dbReference>
<keyword evidence="3" id="KW-1185">Reference proteome</keyword>
<dbReference type="Gene3D" id="3.30.420.10">
    <property type="entry name" value="Ribonuclease H-like superfamily/Ribonuclease H"/>
    <property type="match status" value="1"/>
</dbReference>
<dbReference type="GO" id="GO:0003964">
    <property type="term" value="F:RNA-directed DNA polymerase activity"/>
    <property type="evidence" value="ECO:0007669"/>
    <property type="project" value="UniProtKB-KW"/>
</dbReference>
<evidence type="ECO:0000313" key="2">
    <source>
        <dbReference type="EMBL" id="GJS86750.1"/>
    </source>
</evidence>
<dbReference type="InterPro" id="IPR012337">
    <property type="entry name" value="RNaseH-like_sf"/>
</dbReference>
<gene>
    <name evidence="2" type="ORF">Tco_0769386</name>
</gene>
<protein>
    <submittedName>
        <fullName evidence="2">Reverse transcriptase domain-containing protein</fullName>
    </submittedName>
</protein>
<dbReference type="PANTHER" id="PTHR47266">
    <property type="entry name" value="ENDONUCLEASE-RELATED"/>
    <property type="match status" value="1"/>
</dbReference>
<comment type="caution">
    <text evidence="2">The sequence shown here is derived from an EMBL/GenBank/DDBJ whole genome shotgun (WGS) entry which is preliminary data.</text>
</comment>